<dbReference type="RefSeq" id="WP_155620958.1">
    <property type="nucleotide sequence ID" value="NZ_WNZZ01000023.1"/>
</dbReference>
<dbReference type="Proteomes" id="UP000442469">
    <property type="component" value="Unassembled WGS sequence"/>
</dbReference>
<dbReference type="SUPFAM" id="SSF53756">
    <property type="entry name" value="UDP-Glycosyltransferase/glycogen phosphorylase"/>
    <property type="match status" value="1"/>
</dbReference>
<name>A0A6N8F3P7_PAEMA</name>
<keyword evidence="3" id="KW-0808">Transferase</keyword>
<protein>
    <submittedName>
        <fullName evidence="3">Glycosyltransferase</fullName>
    </submittedName>
</protein>
<dbReference type="AlphaFoldDB" id="A0A6N8F3P7"/>
<feature type="region of interest" description="Disordered" evidence="1">
    <location>
        <begin position="215"/>
        <end position="239"/>
    </location>
</feature>
<dbReference type="Pfam" id="PF13439">
    <property type="entry name" value="Glyco_transf_4"/>
    <property type="match status" value="1"/>
</dbReference>
<evidence type="ECO:0000259" key="2">
    <source>
        <dbReference type="Pfam" id="PF13439"/>
    </source>
</evidence>
<proteinExistence type="predicted"/>
<comment type="caution">
    <text evidence="3">The sequence shown here is derived from an EMBL/GenBank/DDBJ whole genome shotgun (WGS) entry which is preliminary data.</text>
</comment>
<evidence type="ECO:0000313" key="3">
    <source>
        <dbReference type="EMBL" id="MUG25291.1"/>
    </source>
</evidence>
<feature type="compositionally biased region" description="Low complexity" evidence="1">
    <location>
        <begin position="249"/>
        <end position="263"/>
    </location>
</feature>
<evidence type="ECO:0000313" key="4">
    <source>
        <dbReference type="Proteomes" id="UP000442469"/>
    </source>
</evidence>
<feature type="region of interest" description="Disordered" evidence="1">
    <location>
        <begin position="244"/>
        <end position="263"/>
    </location>
</feature>
<organism evidence="3 4">
    <name type="scientific">Paenibacillus macerans</name>
    <name type="common">Bacillus macerans</name>
    <dbReference type="NCBI Taxonomy" id="44252"/>
    <lineage>
        <taxon>Bacteria</taxon>
        <taxon>Bacillati</taxon>
        <taxon>Bacillota</taxon>
        <taxon>Bacilli</taxon>
        <taxon>Bacillales</taxon>
        <taxon>Paenibacillaceae</taxon>
        <taxon>Paenibacillus</taxon>
    </lineage>
</organism>
<gene>
    <name evidence="3" type="ORF">GNQ08_23265</name>
</gene>
<dbReference type="InterPro" id="IPR028098">
    <property type="entry name" value="Glyco_trans_4-like_N"/>
</dbReference>
<feature type="domain" description="Glycosyltransferase subfamily 4-like N-terminal" evidence="2">
    <location>
        <begin position="25"/>
        <end position="179"/>
    </location>
</feature>
<dbReference type="Pfam" id="PF13692">
    <property type="entry name" value="Glyco_trans_1_4"/>
    <property type="match status" value="1"/>
</dbReference>
<dbReference type="Gene3D" id="3.40.50.2000">
    <property type="entry name" value="Glycogen Phosphorylase B"/>
    <property type="match status" value="2"/>
</dbReference>
<sequence>MKIAYLIHWNEGPDSGVYKKVTGQALAWASLGHEPALFLFTSRHGESWEEAAGGGIPVIVETYRGKPGRLARFRALLADLRAWGPDVVYHRFDLYYPSLPRLLREFPSVLEINTNDVSELALERGPGRLRYYYHRLTRRFVLGAAGGFVFVSGELAEAPCFRRYAKDKAVIGNGIDLARYALAREGGEVRPVEAQAAEVQVAEAQAVGAQAAGACNPSSREVGQAASPAEDGSEAEPMAEDTCFTDSCASSAGPHAPAAGPHSAASLAGAEDAVRFVFLGSAGQAWHGVDHIAELAAAKPHWRFDIVGVERGELALPIPPNMTFHGRLLQRGYQPLLDRADIAIGTLALYRKGMEEASPLKVREYLANGLPVITAYRETDFPDPVPFVLQLPNRPGNVLENLPAIERFARSWKGRRVEPNGIGHLDTAVKEAARVGYMERIRERKRGS</sequence>
<dbReference type="EMBL" id="WNZZ01000023">
    <property type="protein sequence ID" value="MUG25291.1"/>
    <property type="molecule type" value="Genomic_DNA"/>
</dbReference>
<reference evidence="3 4" key="1">
    <citation type="submission" date="2019-11" db="EMBL/GenBank/DDBJ databases">
        <title>Draft genome sequences of five Paenibacillus species of dairy origin.</title>
        <authorList>
            <person name="Olajide A.M."/>
            <person name="Chen S."/>
            <person name="Lapointe G."/>
        </authorList>
    </citation>
    <scope>NUCLEOTIDE SEQUENCE [LARGE SCALE GENOMIC DNA]</scope>
    <source>
        <strain evidence="3 4">3CT49</strain>
    </source>
</reference>
<evidence type="ECO:0000256" key="1">
    <source>
        <dbReference type="SAM" id="MobiDB-lite"/>
    </source>
</evidence>
<accession>A0A6N8F3P7</accession>
<dbReference type="GO" id="GO:0016740">
    <property type="term" value="F:transferase activity"/>
    <property type="evidence" value="ECO:0007669"/>
    <property type="project" value="UniProtKB-KW"/>
</dbReference>